<evidence type="ECO:0000313" key="4">
    <source>
        <dbReference type="Proteomes" id="UP000239899"/>
    </source>
</evidence>
<keyword evidence="1" id="KW-0560">Oxidoreductase</keyword>
<dbReference type="PANTHER" id="PTHR43625">
    <property type="entry name" value="AFLATOXIN B1 ALDEHYDE REDUCTASE"/>
    <property type="match status" value="1"/>
</dbReference>
<evidence type="ECO:0000256" key="1">
    <source>
        <dbReference type="ARBA" id="ARBA00023002"/>
    </source>
</evidence>
<keyword evidence="4" id="KW-1185">Reference proteome</keyword>
<dbReference type="Pfam" id="PF00248">
    <property type="entry name" value="Aldo_ket_red"/>
    <property type="match status" value="1"/>
</dbReference>
<dbReference type="Proteomes" id="UP000239899">
    <property type="component" value="Unassembled WGS sequence"/>
</dbReference>
<dbReference type="PANTHER" id="PTHR43625:SF40">
    <property type="entry name" value="ALDO-KETO REDUCTASE YAKC [NADP(+)]"/>
    <property type="match status" value="1"/>
</dbReference>
<dbReference type="InterPro" id="IPR023210">
    <property type="entry name" value="NADP_OxRdtase_dom"/>
</dbReference>
<dbReference type="OrthoDB" id="37537at2759"/>
<dbReference type="EMBL" id="LHPG02000003">
    <property type="protein sequence ID" value="PRW60123.1"/>
    <property type="molecule type" value="Genomic_DNA"/>
</dbReference>
<dbReference type="AlphaFoldDB" id="A0A2P6U1C9"/>
<dbReference type="Gene3D" id="3.20.20.100">
    <property type="entry name" value="NADP-dependent oxidoreductase domain"/>
    <property type="match status" value="1"/>
</dbReference>
<sequence>MAGQLDKRKIGGLEVSCMGLGLMGMTAFYATNPVPTEECVATIKEALASGVTLFDTAELYNAGKSTDNNEQLLGEAIQGLPRDQVVIATKWGIYINEKGEFITDGSRKHCREAVEKSLQYLDPNTPIEESMQAMKELVEEGKIRHIGLSEVSPEDVRKAHAIHPVTAYQLEWSLWSRDAEVGWLVVQKGGSAGGFLTGAIRSPADLSEQDFRRVGQPRFAEEAFAKNMELVERMTAVAQRKGATASQLALAWVLAQGPDVVPIPGTRRIMYLKENLGAAAIQLTPEDLQELNGIFSHDKVVGERYPEPMMRLVQALLGNALDWLHGWLAGELGIKHPPSAQAAAALYLGRKGRGAVPLWPSVLRTLTGYHEDSHPEFAALLREVLHIPQYGRIEFKAEFS</sequence>
<evidence type="ECO:0000313" key="3">
    <source>
        <dbReference type="EMBL" id="PRW60123.1"/>
    </source>
</evidence>
<protein>
    <submittedName>
        <fullName evidence="3">Aldo keto reductase</fullName>
    </submittedName>
</protein>
<dbReference type="InterPro" id="IPR050791">
    <property type="entry name" value="Aldo-Keto_reductase"/>
</dbReference>
<dbReference type="GO" id="GO:0016491">
    <property type="term" value="F:oxidoreductase activity"/>
    <property type="evidence" value="ECO:0007669"/>
    <property type="project" value="UniProtKB-KW"/>
</dbReference>
<dbReference type="InterPro" id="IPR036812">
    <property type="entry name" value="NAD(P)_OxRdtase_dom_sf"/>
</dbReference>
<gene>
    <name evidence="3" type="ORF">C2E21_1709</name>
</gene>
<organism evidence="3 4">
    <name type="scientific">Chlorella sorokiniana</name>
    <name type="common">Freshwater green alga</name>
    <dbReference type="NCBI Taxonomy" id="3076"/>
    <lineage>
        <taxon>Eukaryota</taxon>
        <taxon>Viridiplantae</taxon>
        <taxon>Chlorophyta</taxon>
        <taxon>core chlorophytes</taxon>
        <taxon>Trebouxiophyceae</taxon>
        <taxon>Chlorellales</taxon>
        <taxon>Chlorellaceae</taxon>
        <taxon>Chlorella clade</taxon>
        <taxon>Chlorella</taxon>
    </lineage>
</organism>
<dbReference type="PRINTS" id="PR00069">
    <property type="entry name" value="ALDKETRDTASE"/>
</dbReference>
<reference evidence="3 4" key="1">
    <citation type="journal article" date="2018" name="Plant J.">
        <title>Genome sequences of Chlorella sorokiniana UTEX 1602 and Micractinium conductrix SAG 241.80: implications to maltose excretion by a green alga.</title>
        <authorList>
            <person name="Arriola M.B."/>
            <person name="Velmurugan N."/>
            <person name="Zhang Y."/>
            <person name="Plunkett M.H."/>
            <person name="Hondzo H."/>
            <person name="Barney B.M."/>
        </authorList>
    </citation>
    <scope>NUCLEOTIDE SEQUENCE [LARGE SCALE GENOMIC DNA]</scope>
    <source>
        <strain evidence="4">UTEX 1602</strain>
    </source>
</reference>
<feature type="domain" description="NADP-dependent oxidoreductase" evidence="2">
    <location>
        <begin position="18"/>
        <end position="293"/>
    </location>
</feature>
<accession>A0A2P6U1C9</accession>
<proteinExistence type="predicted"/>
<dbReference type="InterPro" id="IPR036915">
    <property type="entry name" value="Cyclin-like_sf"/>
</dbReference>
<dbReference type="SUPFAM" id="SSF47954">
    <property type="entry name" value="Cyclin-like"/>
    <property type="match status" value="1"/>
</dbReference>
<comment type="caution">
    <text evidence="3">The sequence shown here is derived from an EMBL/GenBank/DDBJ whole genome shotgun (WGS) entry which is preliminary data.</text>
</comment>
<dbReference type="InterPro" id="IPR020471">
    <property type="entry name" value="AKR"/>
</dbReference>
<dbReference type="GO" id="GO:0005737">
    <property type="term" value="C:cytoplasm"/>
    <property type="evidence" value="ECO:0007669"/>
    <property type="project" value="TreeGrafter"/>
</dbReference>
<dbReference type="SUPFAM" id="SSF51430">
    <property type="entry name" value="NAD(P)-linked oxidoreductase"/>
    <property type="match status" value="1"/>
</dbReference>
<evidence type="ECO:0000259" key="2">
    <source>
        <dbReference type="Pfam" id="PF00248"/>
    </source>
</evidence>
<name>A0A2P6U1C9_CHLSO</name>